<dbReference type="EnsemblPlants" id="OB02G14540.1">
    <property type="protein sequence ID" value="OB02G14540.1"/>
    <property type="gene ID" value="OB02G14540"/>
</dbReference>
<evidence type="ECO:0000313" key="2">
    <source>
        <dbReference type="Proteomes" id="UP000006038"/>
    </source>
</evidence>
<accession>J3L9Y7</accession>
<keyword evidence="2" id="KW-1185">Reference proteome</keyword>
<proteinExistence type="predicted"/>
<protein>
    <submittedName>
        <fullName evidence="1">Uncharacterized protein</fullName>
    </submittedName>
</protein>
<dbReference type="Gramene" id="OB02G14540.1">
    <property type="protein sequence ID" value="OB02G14540.1"/>
    <property type="gene ID" value="OB02G14540"/>
</dbReference>
<dbReference type="AlphaFoldDB" id="J3L9Y7"/>
<sequence length="112" mass="12647">MHPKQVEEHLSSATAAAYYVGRRRGYPARRHRTGMRVRMRVCLVNPPEKGRLAVHLRLHVMSGANSPLGITSGMSTIFPLYACSDFLDPFFPGRVLVLFFFPPQIYFSGSHL</sequence>
<dbReference type="Proteomes" id="UP000006038">
    <property type="component" value="Unassembled WGS sequence"/>
</dbReference>
<name>J3L9Y7_ORYBR</name>
<dbReference type="HOGENOM" id="CLU_2149726_0_0_1"/>
<reference evidence="1" key="1">
    <citation type="submission" date="2013-04" db="UniProtKB">
        <authorList>
            <consortium name="EnsemblPlants"/>
        </authorList>
    </citation>
    <scope>IDENTIFICATION</scope>
</reference>
<evidence type="ECO:0000313" key="1">
    <source>
        <dbReference type="EnsemblPlants" id="OB02G14540.1"/>
    </source>
</evidence>
<organism evidence="1">
    <name type="scientific">Oryza brachyantha</name>
    <name type="common">malo sina</name>
    <dbReference type="NCBI Taxonomy" id="4533"/>
    <lineage>
        <taxon>Eukaryota</taxon>
        <taxon>Viridiplantae</taxon>
        <taxon>Streptophyta</taxon>
        <taxon>Embryophyta</taxon>
        <taxon>Tracheophyta</taxon>
        <taxon>Spermatophyta</taxon>
        <taxon>Magnoliopsida</taxon>
        <taxon>Liliopsida</taxon>
        <taxon>Poales</taxon>
        <taxon>Poaceae</taxon>
        <taxon>BOP clade</taxon>
        <taxon>Oryzoideae</taxon>
        <taxon>Oryzeae</taxon>
        <taxon>Oryzinae</taxon>
        <taxon>Oryza</taxon>
    </lineage>
</organism>